<gene>
    <name evidence="12" type="ORF">DESUT3_12030</name>
</gene>
<evidence type="ECO:0000256" key="7">
    <source>
        <dbReference type="ARBA" id="ARBA00022927"/>
    </source>
</evidence>
<dbReference type="InterPro" id="IPR006260">
    <property type="entry name" value="TonB/TolA_C"/>
</dbReference>
<keyword evidence="9" id="KW-0472">Membrane</keyword>
<feature type="compositionally biased region" description="Basic and acidic residues" evidence="10">
    <location>
        <begin position="134"/>
        <end position="146"/>
    </location>
</feature>
<evidence type="ECO:0000256" key="2">
    <source>
        <dbReference type="ARBA" id="ARBA00006555"/>
    </source>
</evidence>
<keyword evidence="3" id="KW-0813">Transport</keyword>
<dbReference type="InterPro" id="IPR051045">
    <property type="entry name" value="TonB-dependent_transducer"/>
</dbReference>
<dbReference type="InterPro" id="IPR037682">
    <property type="entry name" value="TonB_C"/>
</dbReference>
<keyword evidence="8" id="KW-1133">Transmembrane helix</keyword>
<evidence type="ECO:0000313" key="13">
    <source>
        <dbReference type="Proteomes" id="UP001319827"/>
    </source>
</evidence>
<feature type="compositionally biased region" description="Pro residues" evidence="10">
    <location>
        <begin position="104"/>
        <end position="128"/>
    </location>
</feature>
<feature type="region of interest" description="Disordered" evidence="10">
    <location>
        <begin position="42"/>
        <end position="174"/>
    </location>
</feature>
<proteinExistence type="inferred from homology"/>
<evidence type="ECO:0000256" key="8">
    <source>
        <dbReference type="ARBA" id="ARBA00022989"/>
    </source>
</evidence>
<comment type="subcellular location">
    <subcellularLocation>
        <location evidence="1">Cell inner membrane</location>
        <topology evidence="1">Single-pass membrane protein</topology>
        <orientation evidence="1">Periplasmic side</orientation>
    </subcellularLocation>
</comment>
<keyword evidence="6" id="KW-0812">Transmembrane</keyword>
<evidence type="ECO:0000256" key="9">
    <source>
        <dbReference type="ARBA" id="ARBA00023136"/>
    </source>
</evidence>
<evidence type="ECO:0000256" key="4">
    <source>
        <dbReference type="ARBA" id="ARBA00022475"/>
    </source>
</evidence>
<feature type="domain" description="TonB C-terminal" evidence="11">
    <location>
        <begin position="213"/>
        <end position="308"/>
    </location>
</feature>
<feature type="compositionally biased region" description="Low complexity" evidence="10">
    <location>
        <begin position="147"/>
        <end position="159"/>
    </location>
</feature>
<evidence type="ECO:0000256" key="1">
    <source>
        <dbReference type="ARBA" id="ARBA00004383"/>
    </source>
</evidence>
<evidence type="ECO:0000259" key="11">
    <source>
        <dbReference type="PROSITE" id="PS52015"/>
    </source>
</evidence>
<dbReference type="PROSITE" id="PS52015">
    <property type="entry name" value="TONB_CTD"/>
    <property type="match status" value="1"/>
</dbReference>
<evidence type="ECO:0000313" key="12">
    <source>
        <dbReference type="EMBL" id="BCR04134.1"/>
    </source>
</evidence>
<reference evidence="12 13" key="2">
    <citation type="journal article" date="2021" name="Int. J. Syst. Evol. Microbiol.">
        <title>Isolation and Polyphasic Characterization of Desulfuromonas versatilis sp. Nov., an Electrogenic Bacteria Capable of Versatile Metabolism Isolated from a Graphene Oxide-Reducing Enrichment Culture.</title>
        <authorList>
            <person name="Xie L."/>
            <person name="Yoshida N."/>
            <person name="Ishii S."/>
            <person name="Meng L."/>
        </authorList>
    </citation>
    <scope>NUCLEOTIDE SEQUENCE [LARGE SCALE GENOMIC DNA]</scope>
    <source>
        <strain evidence="12 13">NIT-T3</strain>
    </source>
</reference>
<sequence>MFQERRQSHLLAAFFILSLLLHLLLIYLLPQRSLVPAPRPEPVYVEVRPPRPAPPRERELDVPAPPEPEQPRETPARRLGPQDQVVTRETAPRGADVEDRLPAAPSPRGAPQPRPQPQTRPQPKPAAPAAPRQQEPRNRAAAEEAARPQSQAEPQAAPQTAPPREKLPDLQSLLTLPQTTVARLESEWRQKYRADVEQGDAVWLDMERDLLYSFFKRFRDNIYAVWNYPARSAERGDEGTCLLKITVNRDGTLRQVQLMESSGHKVLDEEALQAVQKGSPFGPLPRSFTKDELSIFAFFRYNLTRRVIY</sequence>
<keyword evidence="13" id="KW-1185">Reference proteome</keyword>
<name>A0ABM8HPY3_9BACT</name>
<dbReference type="PANTHER" id="PTHR33446">
    <property type="entry name" value="PROTEIN TONB-RELATED"/>
    <property type="match status" value="1"/>
</dbReference>
<dbReference type="NCBIfam" id="TIGR01352">
    <property type="entry name" value="tonB_Cterm"/>
    <property type="match status" value="1"/>
</dbReference>
<dbReference type="PANTHER" id="PTHR33446:SF2">
    <property type="entry name" value="PROTEIN TONB"/>
    <property type="match status" value="1"/>
</dbReference>
<keyword evidence="5" id="KW-0997">Cell inner membrane</keyword>
<dbReference type="SUPFAM" id="SSF74653">
    <property type="entry name" value="TolA/TonB C-terminal domain"/>
    <property type="match status" value="1"/>
</dbReference>
<comment type="similarity">
    <text evidence="2">Belongs to the TonB family.</text>
</comment>
<dbReference type="Pfam" id="PF03544">
    <property type="entry name" value="TonB_C"/>
    <property type="match status" value="1"/>
</dbReference>
<keyword evidence="7" id="KW-0653">Protein transport</keyword>
<organism evidence="12 13">
    <name type="scientific">Desulfuromonas versatilis</name>
    <dbReference type="NCBI Taxonomy" id="2802975"/>
    <lineage>
        <taxon>Bacteria</taxon>
        <taxon>Pseudomonadati</taxon>
        <taxon>Thermodesulfobacteriota</taxon>
        <taxon>Desulfuromonadia</taxon>
        <taxon>Desulfuromonadales</taxon>
        <taxon>Desulfuromonadaceae</taxon>
        <taxon>Desulfuromonas</taxon>
    </lineage>
</organism>
<accession>A0ABM8HPY3</accession>
<dbReference type="Proteomes" id="UP001319827">
    <property type="component" value="Chromosome"/>
</dbReference>
<evidence type="ECO:0000256" key="10">
    <source>
        <dbReference type="SAM" id="MobiDB-lite"/>
    </source>
</evidence>
<evidence type="ECO:0000256" key="3">
    <source>
        <dbReference type="ARBA" id="ARBA00022448"/>
    </source>
</evidence>
<dbReference type="Gene3D" id="3.30.1150.10">
    <property type="match status" value="1"/>
</dbReference>
<evidence type="ECO:0000256" key="6">
    <source>
        <dbReference type="ARBA" id="ARBA00022692"/>
    </source>
</evidence>
<dbReference type="EMBL" id="AP024355">
    <property type="protein sequence ID" value="BCR04134.1"/>
    <property type="molecule type" value="Genomic_DNA"/>
</dbReference>
<dbReference type="RefSeq" id="WP_221251555.1">
    <property type="nucleotide sequence ID" value="NZ_AP024355.1"/>
</dbReference>
<reference evidence="12 13" key="1">
    <citation type="journal article" date="2016" name="C (Basel)">
        <title>Selective Growth of and Electricity Production by Marine Exoelectrogenic Bacteria in Self-Aggregated Hydrogel of Microbially Reduced Graphene Oxide.</title>
        <authorList>
            <person name="Yoshida N."/>
            <person name="Goto Y."/>
            <person name="Miyata Y."/>
        </authorList>
    </citation>
    <scope>NUCLEOTIDE SEQUENCE [LARGE SCALE GENOMIC DNA]</scope>
    <source>
        <strain evidence="12 13">NIT-T3</strain>
    </source>
</reference>
<protein>
    <recommendedName>
        <fullName evidence="11">TonB C-terminal domain-containing protein</fullName>
    </recommendedName>
</protein>
<keyword evidence="4" id="KW-1003">Cell membrane</keyword>
<evidence type="ECO:0000256" key="5">
    <source>
        <dbReference type="ARBA" id="ARBA00022519"/>
    </source>
</evidence>